<feature type="compositionally biased region" description="Basic residues" evidence="1">
    <location>
        <begin position="335"/>
        <end position="348"/>
    </location>
</feature>
<evidence type="ECO:0000313" key="2">
    <source>
        <dbReference type="EMBL" id="CAK7927743.1"/>
    </source>
</evidence>
<feature type="compositionally biased region" description="Basic residues" evidence="1">
    <location>
        <begin position="244"/>
        <end position="253"/>
    </location>
</feature>
<dbReference type="AlphaFoldDB" id="A0AAV1U1E9"/>
<feature type="region of interest" description="Disordered" evidence="1">
    <location>
        <begin position="465"/>
        <end position="487"/>
    </location>
</feature>
<sequence length="612" mass="66252">MWMQNAVESSSFSSARHFHDRNRANAPSANGSRAYNGSASTGSRTDPGDWKHKILERGQWLGGKVIEYGGKLTRGPVSDHSVISDPYAQHTPRNDGRANWMADIRSSSTSMYTTNGGAAASASGGGLAGYTGGYQNDFVTERPKVYAEYSRGYTSTPLPANNDGCHLSGKSFDGYGQSSRYTKKESKGRRKSKKKTRAKREEKKQESDSTSEREEERDALSCAESSATEAVDARRRSREGETKTKKKTKKSKTRGGFYSEESESEGGCSTDNASADSSLSCDSAKLPSLSSANQEKVTKKKAKAKKNKNDKGGNKSHTRRQSIASSEDEAASRRTSTRKAKARAKKKAVAAGSSVSVDLLGVDLDVPQMAQPATSGCSGREVQSSVFDGPLCQNPLQELAGLSFSASVQDAALLQSSVESRDTAPTATYPGDQLQSDSRGDAFQTTMLPENNIIDFSALASEKKKALSANPKEKRSLNDMQKARGPDQPTPVMAMPLQGQQQRNVSSSMTQLNMKQLQTIDGATGMPNQVYTNMQMHQMPIQAQLHQMPMQLQTHSPMMPMQPQTMMIQPPMSMVTQHQMMGVPIGRQQQQFARGGAGMAQPPNVTTSNGFA</sequence>
<feature type="compositionally biased region" description="Basic and acidic residues" evidence="1">
    <location>
        <begin position="465"/>
        <end position="485"/>
    </location>
</feature>
<feature type="compositionally biased region" description="Low complexity" evidence="1">
    <location>
        <begin position="254"/>
        <end position="284"/>
    </location>
</feature>
<feature type="compositionally biased region" description="Basic and acidic residues" evidence="1">
    <location>
        <begin position="231"/>
        <end position="243"/>
    </location>
</feature>
<evidence type="ECO:0000256" key="1">
    <source>
        <dbReference type="SAM" id="MobiDB-lite"/>
    </source>
</evidence>
<dbReference type="Proteomes" id="UP001162060">
    <property type="component" value="Unassembled WGS sequence"/>
</dbReference>
<feature type="compositionally biased region" description="Basic and acidic residues" evidence="1">
    <location>
        <begin position="199"/>
        <end position="219"/>
    </location>
</feature>
<name>A0AAV1U1E9_9STRA</name>
<organism evidence="2 3">
    <name type="scientific">Peronospora matthiolae</name>
    <dbReference type="NCBI Taxonomy" id="2874970"/>
    <lineage>
        <taxon>Eukaryota</taxon>
        <taxon>Sar</taxon>
        <taxon>Stramenopiles</taxon>
        <taxon>Oomycota</taxon>
        <taxon>Peronosporomycetes</taxon>
        <taxon>Peronosporales</taxon>
        <taxon>Peronosporaceae</taxon>
        <taxon>Peronospora</taxon>
    </lineage>
</organism>
<feature type="compositionally biased region" description="Polar residues" evidence="1">
    <location>
        <begin position="25"/>
        <end position="44"/>
    </location>
</feature>
<protein>
    <submittedName>
        <fullName evidence="2">Uncharacterized protein</fullName>
    </submittedName>
</protein>
<feature type="region of interest" description="Disordered" evidence="1">
    <location>
        <begin position="418"/>
        <end position="439"/>
    </location>
</feature>
<reference evidence="2" key="1">
    <citation type="submission" date="2024-01" db="EMBL/GenBank/DDBJ databases">
        <authorList>
            <person name="Webb A."/>
        </authorList>
    </citation>
    <scope>NUCLEOTIDE SEQUENCE</scope>
    <source>
        <strain evidence="2">Pm1</strain>
    </source>
</reference>
<feature type="compositionally biased region" description="Basic residues" evidence="1">
    <location>
        <begin position="186"/>
        <end position="198"/>
    </location>
</feature>
<comment type="caution">
    <text evidence="2">The sequence shown here is derived from an EMBL/GenBank/DDBJ whole genome shotgun (WGS) entry which is preliminary data.</text>
</comment>
<gene>
    <name evidence="2" type="ORF">PM001_LOCUS12893</name>
</gene>
<feature type="region of interest" description="Disordered" evidence="1">
    <location>
        <begin position="155"/>
        <end position="353"/>
    </location>
</feature>
<evidence type="ECO:0000313" key="3">
    <source>
        <dbReference type="Proteomes" id="UP001162060"/>
    </source>
</evidence>
<proteinExistence type="predicted"/>
<accession>A0AAV1U1E9</accession>
<feature type="region of interest" description="Disordered" evidence="1">
    <location>
        <begin position="22"/>
        <end position="51"/>
    </location>
</feature>
<dbReference type="EMBL" id="CAKLBY020000115">
    <property type="protein sequence ID" value="CAK7927743.1"/>
    <property type="molecule type" value="Genomic_DNA"/>
</dbReference>